<protein>
    <submittedName>
        <fullName evidence="1">Uncharacterized protein</fullName>
    </submittedName>
</protein>
<evidence type="ECO:0000313" key="1">
    <source>
        <dbReference type="EMBL" id="XAI71201.1"/>
    </source>
</evidence>
<sequence>MPSKRDDFIDKVRELEKDWVQSLVTHDDQGRRLFWFGRIDRSDNMVPLKFEASNAAVAWKKLIDHVEALKDLPPAS</sequence>
<organism evidence="1">
    <name type="scientific">Pseudomonas phage Cygsa01</name>
    <dbReference type="NCBI Taxonomy" id="3138529"/>
    <lineage>
        <taxon>Viruses</taxon>
    </lineage>
</organism>
<name>A0AAU6W3J3_9VIRU</name>
<gene>
    <name evidence="1" type="ORF">Cygsa01_00155</name>
</gene>
<reference evidence="1" key="1">
    <citation type="journal article" date="2024" name="J. Gen. Virol.">
        <title>Novel phages of Pseudomonas syringae unveil numerous potential auxiliary metabolic genes.</title>
        <authorList>
            <person name="Feltin C."/>
            <person name="Garneau J.R."/>
            <person name="Morris C.E."/>
            <person name="Berard A."/>
            <person name="Torres-Barcelo C."/>
        </authorList>
    </citation>
    <scope>NUCLEOTIDE SEQUENCE</scope>
</reference>
<dbReference type="EMBL" id="PP179332">
    <property type="protein sequence ID" value="XAI71201.1"/>
    <property type="molecule type" value="Genomic_DNA"/>
</dbReference>
<accession>A0AAU6W3J3</accession>
<proteinExistence type="predicted"/>